<reference evidence="2 3" key="1">
    <citation type="journal article" date="2019" name="Indoor Air">
        <title>Impacts of indoor surface finishes on bacterial viability.</title>
        <authorList>
            <person name="Hu J."/>
            <person name="Maamar S.B."/>
            <person name="Glawe A.J."/>
            <person name="Gottel N."/>
            <person name="Gilbert J.A."/>
            <person name="Hartmann E.M."/>
        </authorList>
    </citation>
    <scope>NUCLEOTIDE SEQUENCE [LARGE SCALE GENOMIC DNA]</scope>
    <source>
        <strain evidence="2 3">AF060A6</strain>
    </source>
</reference>
<dbReference type="AlphaFoldDB" id="A0A4V3V808"/>
<protein>
    <submittedName>
        <fullName evidence="2">DUF454 domain-containing protein</fullName>
    </submittedName>
</protein>
<gene>
    <name evidence="2" type="ORF">E1I69_10290</name>
</gene>
<dbReference type="PANTHER" id="PTHR35813:SF1">
    <property type="entry name" value="INNER MEMBRANE PROTEIN YBAN"/>
    <property type="match status" value="1"/>
</dbReference>
<dbReference type="PANTHER" id="PTHR35813">
    <property type="entry name" value="INNER MEMBRANE PROTEIN YBAN"/>
    <property type="match status" value="1"/>
</dbReference>
<feature type="transmembrane region" description="Helical" evidence="1">
    <location>
        <begin position="7"/>
        <end position="29"/>
    </location>
</feature>
<evidence type="ECO:0000313" key="2">
    <source>
        <dbReference type="EMBL" id="THE12773.1"/>
    </source>
</evidence>
<dbReference type="STRING" id="1033734.GCA_000285535_03259"/>
<sequence length="143" mass="16515">MNRIKKFLYIVLGFLFLVLGAVGIVLPLIPTTPLLLLASFFFVKGSDRFDRWFKSTSLYKKYLEGFVKRREMTLRQKLTILLTADAMIAVPFIILDSIAVKLLLVAVVFYKYYYFITKIKTVAPEMSAIHEEALVEKQAINKR</sequence>
<keyword evidence="1" id="KW-1133">Transmembrane helix</keyword>
<dbReference type="InterPro" id="IPR007401">
    <property type="entry name" value="DUF454"/>
</dbReference>
<proteinExistence type="predicted"/>
<dbReference type="Pfam" id="PF04304">
    <property type="entry name" value="DUF454"/>
    <property type="match status" value="1"/>
</dbReference>
<dbReference type="GO" id="GO:0005886">
    <property type="term" value="C:plasma membrane"/>
    <property type="evidence" value="ECO:0007669"/>
    <property type="project" value="TreeGrafter"/>
</dbReference>
<keyword evidence="1" id="KW-0472">Membrane</keyword>
<keyword evidence="1" id="KW-0812">Transmembrane</keyword>
<evidence type="ECO:0000313" key="3">
    <source>
        <dbReference type="Proteomes" id="UP000306477"/>
    </source>
</evidence>
<dbReference type="RefSeq" id="WP_136379522.1">
    <property type="nucleotide sequence ID" value="NZ_SLUB01000014.1"/>
</dbReference>
<accession>A0A4V3V808</accession>
<keyword evidence="3" id="KW-1185">Reference proteome</keyword>
<evidence type="ECO:0000256" key="1">
    <source>
        <dbReference type="SAM" id="Phobius"/>
    </source>
</evidence>
<feature type="transmembrane region" description="Helical" evidence="1">
    <location>
        <begin position="88"/>
        <end position="110"/>
    </location>
</feature>
<dbReference type="PIRSF" id="PIRSF016789">
    <property type="entry name" value="DUF454"/>
    <property type="match status" value="1"/>
</dbReference>
<dbReference type="OrthoDB" id="5690292at2"/>
<organism evidence="2 3">
    <name type="scientific">Bacillus timonensis</name>
    <dbReference type="NCBI Taxonomy" id="1033734"/>
    <lineage>
        <taxon>Bacteria</taxon>
        <taxon>Bacillati</taxon>
        <taxon>Bacillota</taxon>
        <taxon>Bacilli</taxon>
        <taxon>Bacillales</taxon>
        <taxon>Bacillaceae</taxon>
        <taxon>Bacillus</taxon>
    </lineage>
</organism>
<name>A0A4V3V808_9BACI</name>
<comment type="caution">
    <text evidence="2">The sequence shown here is derived from an EMBL/GenBank/DDBJ whole genome shotgun (WGS) entry which is preliminary data.</text>
</comment>
<dbReference type="Proteomes" id="UP000306477">
    <property type="component" value="Unassembled WGS sequence"/>
</dbReference>
<dbReference type="EMBL" id="SLUB01000014">
    <property type="protein sequence ID" value="THE12773.1"/>
    <property type="molecule type" value="Genomic_DNA"/>
</dbReference>